<dbReference type="STRING" id="661367.LLO_2206"/>
<evidence type="ECO:0000256" key="1">
    <source>
        <dbReference type="ARBA" id="ARBA00007623"/>
    </source>
</evidence>
<evidence type="ECO:0000256" key="5">
    <source>
        <dbReference type="PROSITE-ProRule" id="PRU00239"/>
    </source>
</evidence>
<dbReference type="RefSeq" id="WP_003636382.1">
    <property type="nucleotide sequence ID" value="NC_013861.1"/>
</dbReference>
<accession>D3HJL4</accession>
<keyword evidence="9" id="KW-1185">Reference proteome</keyword>
<keyword evidence="6" id="KW-0175">Coiled coil</keyword>
<dbReference type="HOGENOM" id="CLU_437302_0_0_6"/>
<dbReference type="SUPFAM" id="SSF54001">
    <property type="entry name" value="Cysteine proteinases"/>
    <property type="match status" value="1"/>
</dbReference>
<dbReference type="InterPro" id="IPR022684">
    <property type="entry name" value="Calpain_cysteine_protease"/>
</dbReference>
<evidence type="ECO:0000256" key="2">
    <source>
        <dbReference type="ARBA" id="ARBA00022670"/>
    </source>
</evidence>
<dbReference type="PANTHER" id="PTHR10183:SF379">
    <property type="entry name" value="CALPAIN-5"/>
    <property type="match status" value="1"/>
</dbReference>
<evidence type="ECO:0000256" key="3">
    <source>
        <dbReference type="ARBA" id="ARBA00022801"/>
    </source>
</evidence>
<name>D3HJL4_LEGLN</name>
<organism evidence="8 9">
    <name type="scientific">Legionella longbeachae serogroup 1 (strain NSW150)</name>
    <dbReference type="NCBI Taxonomy" id="661367"/>
    <lineage>
        <taxon>Bacteria</taxon>
        <taxon>Pseudomonadati</taxon>
        <taxon>Pseudomonadota</taxon>
        <taxon>Gammaproteobacteria</taxon>
        <taxon>Legionellales</taxon>
        <taxon>Legionellaceae</taxon>
        <taxon>Legionella</taxon>
    </lineage>
</organism>
<protein>
    <submittedName>
        <fullName evidence="8">Putative coiled-coil protein</fullName>
    </submittedName>
</protein>
<dbReference type="KEGG" id="llo:LLO_2206"/>
<feature type="active site" evidence="5">
    <location>
        <position position="500"/>
    </location>
</feature>
<dbReference type="EMBL" id="FN650140">
    <property type="protein sequence ID" value="CBJ12610.1"/>
    <property type="molecule type" value="Genomic_DNA"/>
</dbReference>
<evidence type="ECO:0000313" key="9">
    <source>
        <dbReference type="Proteomes" id="UP000001060"/>
    </source>
</evidence>
<evidence type="ECO:0000259" key="7">
    <source>
        <dbReference type="PROSITE" id="PS50203"/>
    </source>
</evidence>
<dbReference type="GO" id="GO:0004198">
    <property type="term" value="F:calcium-dependent cysteine-type endopeptidase activity"/>
    <property type="evidence" value="ECO:0007669"/>
    <property type="project" value="InterPro"/>
</dbReference>
<dbReference type="Pfam" id="PF00648">
    <property type="entry name" value="Peptidase_C2"/>
    <property type="match status" value="2"/>
</dbReference>
<dbReference type="OrthoDB" id="5647824at2"/>
<keyword evidence="2 5" id="KW-0645">Protease</keyword>
<proteinExistence type="inferred from homology"/>
<sequence>MYTGKQLREELDAKKGFLKFDMEDNIIDASVGIEAQTDRFTYHGAIKLFSNPPTLQNSKFVCEGNFTSLDKKTNILARPFYSKNKSGELIYTGYMHVALYEINQEGLNPDLPESGKGVTIKDEGYIQESHVSFINKFNHKNVDKNIFETKPSINDIQQGSAFGDCFLLAAINAILSKKGGADYIMNMIKQDKQHAYVKLFDLDTQTPVICRVSLSEFQNYLENPKTGSIIQHNQPWVHILEKAYAGMGYGPDGKKQYPSFRTIYGKGGHPEQALYVLTGHKPVLHSINRAVFTPWNDDFIMGFARLKWQQYTQDNQRTEQLDKEYINKIENYLSTSQENSLIYEKLFKGKINHLFTWLEFINKIRTKDYNYYKNLVAPAPLSSQQFDTAHYTTIINELKRLNGELLNINQEVKDILNSYANLIAPKSPSANQPLQENETQSVYIAGPTGTGQYTTYQHRIFETIKNALENNCPITCSMGNNQQGDAFYEKDEVQGLYAQHVYTILDYRVEQNSYGIDSKYLVLANPWGEKGVSYIDNHGTLKLLLTEKGQFKLDLNDFTRFTSKLQIGTSLQITATKDHLQQNKQCLLENQIKDSSSTCLKYKKLIHDNRGDKNNFTNNPIKLGV</sequence>
<dbReference type="InterPro" id="IPR001300">
    <property type="entry name" value="Peptidase_C2_calpain_cat"/>
</dbReference>
<gene>
    <name evidence="8" type="ordered locus">LLO_2206</name>
</gene>
<keyword evidence="4 5" id="KW-0788">Thiol protease</keyword>
<dbReference type="PROSITE" id="PS50203">
    <property type="entry name" value="CALPAIN_CAT"/>
    <property type="match status" value="1"/>
</dbReference>
<feature type="active site" evidence="5">
    <location>
        <position position="525"/>
    </location>
</feature>
<dbReference type="GeneID" id="40926413"/>
<dbReference type="PANTHER" id="PTHR10183">
    <property type="entry name" value="CALPAIN"/>
    <property type="match status" value="1"/>
</dbReference>
<evidence type="ECO:0000313" key="8">
    <source>
        <dbReference type="EMBL" id="CBJ12610.1"/>
    </source>
</evidence>
<keyword evidence="3 5" id="KW-0378">Hydrolase</keyword>
<feature type="domain" description="Calpain catalytic" evidence="7">
    <location>
        <begin position="154"/>
        <end position="567"/>
    </location>
</feature>
<dbReference type="Proteomes" id="UP000001060">
    <property type="component" value="Chromosome"/>
</dbReference>
<dbReference type="eggNOG" id="ENOG5030R7B">
    <property type="taxonomic scope" value="Bacteria"/>
</dbReference>
<dbReference type="AlphaFoldDB" id="D3HJL4"/>
<dbReference type="GO" id="GO:0006508">
    <property type="term" value="P:proteolysis"/>
    <property type="evidence" value="ECO:0007669"/>
    <property type="project" value="UniProtKB-KW"/>
</dbReference>
<evidence type="ECO:0000256" key="4">
    <source>
        <dbReference type="ARBA" id="ARBA00022807"/>
    </source>
</evidence>
<dbReference type="InterPro" id="IPR038765">
    <property type="entry name" value="Papain-like_cys_pep_sf"/>
</dbReference>
<feature type="active site" evidence="5">
    <location>
        <position position="165"/>
    </location>
</feature>
<feature type="coiled-coil region" evidence="6">
    <location>
        <begin position="391"/>
        <end position="418"/>
    </location>
</feature>
<evidence type="ECO:0000256" key="6">
    <source>
        <dbReference type="SAM" id="Coils"/>
    </source>
</evidence>
<dbReference type="Gene3D" id="3.90.70.10">
    <property type="entry name" value="Cysteine proteinases"/>
    <property type="match status" value="1"/>
</dbReference>
<reference evidence="8 9" key="1">
    <citation type="journal article" date="2010" name="PLoS Genet.">
        <title>Analysis of the Legionella longbeachae genome and transcriptome uncovers unique strategies to cause Legionnaires' disease.</title>
        <authorList>
            <person name="Cazalet C."/>
            <person name="Gomez-Valero L."/>
            <person name="Rusniok C."/>
            <person name="Lomma M."/>
            <person name="Dervins-Ravault D."/>
            <person name="Newton H."/>
            <person name="Sansom F."/>
            <person name="Jarraud S."/>
            <person name="Zidane N."/>
            <person name="Ma L."/>
            <person name="Bouchier C."/>
            <person name="Etienne J."/>
            <person name="Hartland E."/>
            <person name="Buchrieser C."/>
        </authorList>
    </citation>
    <scope>NUCLEOTIDE SEQUENCE [LARGE SCALE GENOMIC DNA]</scope>
    <source>
        <strain evidence="8 9">NSW150</strain>
    </source>
</reference>
<comment type="similarity">
    <text evidence="1">Belongs to the peptidase C2 family.</text>
</comment>